<dbReference type="EMBL" id="DAAGVH010000015">
    <property type="protein sequence ID" value="HAB4703770.1"/>
    <property type="molecule type" value="Genomic_DNA"/>
</dbReference>
<dbReference type="Pfam" id="PF09669">
    <property type="entry name" value="Phage_pRha"/>
    <property type="match status" value="1"/>
</dbReference>
<reference evidence="1" key="2">
    <citation type="submission" date="2019-10" db="EMBL/GenBank/DDBJ databases">
        <authorList>
            <consortium name="NCBI Pathogen Detection Project"/>
        </authorList>
    </citation>
    <scope>NUCLEOTIDE SEQUENCE</scope>
    <source>
        <strain evidence="1">Salmonella enterica</strain>
    </source>
</reference>
<evidence type="ECO:0000313" key="1">
    <source>
        <dbReference type="EMBL" id="HAB4703770.1"/>
    </source>
</evidence>
<accession>A0A6Y2VZA3</accession>
<dbReference type="InterPro" id="IPR014054">
    <property type="entry name" value="Phage_regulatory_Rha"/>
</dbReference>
<name>A0A6Y2VZA3_SALET</name>
<sequence length="313" mass="35435">MNLSISQKATMSSLDIAELVGSRHGNVLRTIRNMMASGVIRETQNEFVERINNLGKVVKDPVYVFEGEQGKRDSIVVVAQLSPEFTARLVDRWRELENARVQLKSKAEILAEMAQMHLEHERRINAVNAQVAEVSAQVSKVAETVEQIKKGNMPEGYIGYRQLAAKCGLTEAKCRNLVNAYRIPTDTHEFLTPDGLLARRSIVALAPFRKAFKQVMSEAEPRNKRWYHPKMGMFQAIHHPVPESPKANLSLHTARERIKTGYAIVCRRASWPEGVWVWPEGGSRKHWRTIRDGKIHAIDLAPEDVVATDWIVS</sequence>
<reference evidence="1" key="1">
    <citation type="journal article" date="2018" name="Genome Biol.">
        <title>SKESA: strategic k-mer extension for scrupulous assemblies.</title>
        <authorList>
            <person name="Souvorov A."/>
            <person name="Agarwala R."/>
            <person name="Lipman D.J."/>
        </authorList>
    </citation>
    <scope>NUCLEOTIDE SEQUENCE</scope>
    <source>
        <strain evidence="1">Salmonella enterica</strain>
    </source>
</reference>
<comment type="caution">
    <text evidence="1">The sequence shown here is derived from an EMBL/GenBank/DDBJ whole genome shotgun (WGS) entry which is preliminary data.</text>
</comment>
<dbReference type="AlphaFoldDB" id="A0A6Y2VZA3"/>
<protein>
    <submittedName>
        <fullName evidence="1">Rha family transcriptional regulator</fullName>
    </submittedName>
</protein>
<proteinExistence type="predicted"/>
<organism evidence="1">
    <name type="scientific">Salmonella enterica subsp. enterica serovar Mbandaka</name>
    <dbReference type="NCBI Taxonomy" id="192954"/>
    <lineage>
        <taxon>Bacteria</taxon>
        <taxon>Pseudomonadati</taxon>
        <taxon>Pseudomonadota</taxon>
        <taxon>Gammaproteobacteria</taxon>
        <taxon>Enterobacterales</taxon>
        <taxon>Enterobacteriaceae</taxon>
        <taxon>Salmonella</taxon>
    </lineage>
</organism>
<gene>
    <name evidence="1" type="ORF">GB065_21100</name>
</gene>